<dbReference type="AlphaFoldDB" id="A0A1B7TI62"/>
<name>A0A1B7TI62_9ASCO</name>
<keyword evidence="3" id="KW-1185">Reference proteome</keyword>
<evidence type="ECO:0000313" key="3">
    <source>
        <dbReference type="Proteomes" id="UP000092321"/>
    </source>
</evidence>
<accession>A0A1B7TI62</accession>
<proteinExistence type="predicted"/>
<protein>
    <recommendedName>
        <fullName evidence="4">Rpr2-domain-containing protein</fullName>
    </recommendedName>
</protein>
<reference evidence="3" key="1">
    <citation type="journal article" date="2016" name="Proc. Natl. Acad. Sci. U.S.A.">
        <title>Comparative genomics of biotechnologically important yeasts.</title>
        <authorList>
            <person name="Riley R."/>
            <person name="Haridas S."/>
            <person name="Wolfe K.H."/>
            <person name="Lopes M.R."/>
            <person name="Hittinger C.T."/>
            <person name="Goeker M."/>
            <person name="Salamov A.A."/>
            <person name="Wisecaver J.H."/>
            <person name="Long T.M."/>
            <person name="Calvey C.H."/>
            <person name="Aerts A.L."/>
            <person name="Barry K.W."/>
            <person name="Choi C."/>
            <person name="Clum A."/>
            <person name="Coughlan A.Y."/>
            <person name="Deshpande S."/>
            <person name="Douglass A.P."/>
            <person name="Hanson S.J."/>
            <person name="Klenk H.-P."/>
            <person name="LaButti K.M."/>
            <person name="Lapidus A."/>
            <person name="Lindquist E.A."/>
            <person name="Lipzen A.M."/>
            <person name="Meier-Kolthoff J.P."/>
            <person name="Ohm R.A."/>
            <person name="Otillar R.P."/>
            <person name="Pangilinan J.L."/>
            <person name="Peng Y."/>
            <person name="Rokas A."/>
            <person name="Rosa C.A."/>
            <person name="Scheuner C."/>
            <person name="Sibirny A.A."/>
            <person name="Slot J.C."/>
            <person name="Stielow J.B."/>
            <person name="Sun H."/>
            <person name="Kurtzman C.P."/>
            <person name="Blackwell M."/>
            <person name="Grigoriev I.V."/>
            <person name="Jeffries T.W."/>
        </authorList>
    </citation>
    <scope>NUCLEOTIDE SEQUENCE [LARGE SCALE GENOMIC DNA]</scope>
    <source>
        <strain evidence="3">NRRL Y-1626</strain>
    </source>
</reference>
<evidence type="ECO:0008006" key="4">
    <source>
        <dbReference type="Google" id="ProtNLM"/>
    </source>
</evidence>
<dbReference type="OrthoDB" id="10563182at2759"/>
<feature type="non-terminal residue" evidence="2">
    <location>
        <position position="193"/>
    </location>
</feature>
<feature type="region of interest" description="Disordered" evidence="1">
    <location>
        <begin position="1"/>
        <end position="57"/>
    </location>
</feature>
<comment type="caution">
    <text evidence="2">The sequence shown here is derived from an EMBL/GenBank/DDBJ whole genome shotgun (WGS) entry which is preliminary data.</text>
</comment>
<dbReference type="Proteomes" id="UP000092321">
    <property type="component" value="Unassembled WGS sequence"/>
</dbReference>
<gene>
    <name evidence="2" type="ORF">HANVADRAFT_51668</name>
</gene>
<dbReference type="EMBL" id="LXPE01000004">
    <property type="protein sequence ID" value="OBA28368.1"/>
    <property type="molecule type" value="Genomic_DNA"/>
</dbReference>
<sequence length="193" mass="22265">MEEVNKQKKTNGTVSKQTSKSKRTSRNANKYNKKKQETKQLKRKAVLNDLKNDKNKGITNLKNSNSISDTFHKINYLKQLSSLTNDIAHNTTNSNLSVLSNFYNQSLSKYLLKNKSAVNLSKEFKKFYCKKCFTNKKFNTKQKLLNVHDLSSVTAKSNKKSFLIQKICNICAEKQNIYIGQNEEYISFEDSNI</sequence>
<evidence type="ECO:0000256" key="1">
    <source>
        <dbReference type="SAM" id="MobiDB-lite"/>
    </source>
</evidence>
<evidence type="ECO:0000313" key="2">
    <source>
        <dbReference type="EMBL" id="OBA28368.1"/>
    </source>
</evidence>
<organism evidence="2 3">
    <name type="scientific">Hanseniaspora valbyensis NRRL Y-1626</name>
    <dbReference type="NCBI Taxonomy" id="766949"/>
    <lineage>
        <taxon>Eukaryota</taxon>
        <taxon>Fungi</taxon>
        <taxon>Dikarya</taxon>
        <taxon>Ascomycota</taxon>
        <taxon>Saccharomycotina</taxon>
        <taxon>Saccharomycetes</taxon>
        <taxon>Saccharomycodales</taxon>
        <taxon>Saccharomycodaceae</taxon>
        <taxon>Hanseniaspora</taxon>
    </lineage>
</organism>